<sequence length="95" mass="10219">MSLLYQFKFGNSSQSRPHAQMAITDDNDWMSLLTDNDVVLPSGEELALRASQSLSIFEEGGASVSSVSHGPIQIPNYLLLSGVVFFLGVSGASRQ</sequence>
<evidence type="ECO:0000313" key="1">
    <source>
        <dbReference type="EMBL" id="PPQ65814.1"/>
    </source>
</evidence>
<keyword evidence="2" id="KW-1185">Reference proteome</keyword>
<gene>
    <name evidence="1" type="ORF">CVT26_000399</name>
</gene>
<organism evidence="1 2">
    <name type="scientific">Gymnopilus dilepis</name>
    <dbReference type="NCBI Taxonomy" id="231916"/>
    <lineage>
        <taxon>Eukaryota</taxon>
        <taxon>Fungi</taxon>
        <taxon>Dikarya</taxon>
        <taxon>Basidiomycota</taxon>
        <taxon>Agaricomycotina</taxon>
        <taxon>Agaricomycetes</taxon>
        <taxon>Agaricomycetidae</taxon>
        <taxon>Agaricales</taxon>
        <taxon>Agaricineae</taxon>
        <taxon>Hymenogastraceae</taxon>
        <taxon>Gymnopilus</taxon>
    </lineage>
</organism>
<dbReference type="InParanoid" id="A0A409VHR2"/>
<evidence type="ECO:0000313" key="2">
    <source>
        <dbReference type="Proteomes" id="UP000284706"/>
    </source>
</evidence>
<protein>
    <submittedName>
        <fullName evidence="1">Uncharacterized protein</fullName>
    </submittedName>
</protein>
<dbReference type="EMBL" id="NHYE01005645">
    <property type="protein sequence ID" value="PPQ65814.1"/>
    <property type="molecule type" value="Genomic_DNA"/>
</dbReference>
<accession>A0A409VHR2</accession>
<dbReference type="OrthoDB" id="3067877at2759"/>
<reference evidence="1 2" key="1">
    <citation type="journal article" date="2018" name="Evol. Lett.">
        <title>Horizontal gene cluster transfer increased hallucinogenic mushroom diversity.</title>
        <authorList>
            <person name="Reynolds H.T."/>
            <person name="Vijayakumar V."/>
            <person name="Gluck-Thaler E."/>
            <person name="Korotkin H.B."/>
            <person name="Matheny P.B."/>
            <person name="Slot J.C."/>
        </authorList>
    </citation>
    <scope>NUCLEOTIDE SEQUENCE [LARGE SCALE GENOMIC DNA]</scope>
    <source>
        <strain evidence="1 2">SRW20</strain>
    </source>
</reference>
<dbReference type="Proteomes" id="UP000284706">
    <property type="component" value="Unassembled WGS sequence"/>
</dbReference>
<name>A0A409VHR2_9AGAR</name>
<proteinExistence type="predicted"/>
<comment type="caution">
    <text evidence="1">The sequence shown here is derived from an EMBL/GenBank/DDBJ whole genome shotgun (WGS) entry which is preliminary data.</text>
</comment>
<dbReference type="AlphaFoldDB" id="A0A409VHR2"/>